<organism evidence="1 2">
    <name type="scientific">Caerostris extrusa</name>
    <name type="common">Bark spider</name>
    <name type="synonym">Caerostris bankana</name>
    <dbReference type="NCBI Taxonomy" id="172846"/>
    <lineage>
        <taxon>Eukaryota</taxon>
        <taxon>Metazoa</taxon>
        <taxon>Ecdysozoa</taxon>
        <taxon>Arthropoda</taxon>
        <taxon>Chelicerata</taxon>
        <taxon>Arachnida</taxon>
        <taxon>Araneae</taxon>
        <taxon>Araneomorphae</taxon>
        <taxon>Entelegynae</taxon>
        <taxon>Araneoidea</taxon>
        <taxon>Araneidae</taxon>
        <taxon>Caerostris</taxon>
    </lineage>
</organism>
<evidence type="ECO:0000313" key="1">
    <source>
        <dbReference type="EMBL" id="GIY05996.1"/>
    </source>
</evidence>
<dbReference type="EMBL" id="BPLR01005913">
    <property type="protein sequence ID" value="GIY05996.1"/>
    <property type="molecule type" value="Genomic_DNA"/>
</dbReference>
<keyword evidence="2" id="KW-1185">Reference proteome</keyword>
<gene>
    <name evidence="1" type="ORF">CEXT_460411</name>
</gene>
<protein>
    <submittedName>
        <fullName evidence="1">Uncharacterized protein</fullName>
    </submittedName>
</protein>
<proteinExistence type="predicted"/>
<comment type="caution">
    <text evidence="1">The sequence shown here is derived from an EMBL/GenBank/DDBJ whole genome shotgun (WGS) entry which is preliminary data.</text>
</comment>
<dbReference type="AlphaFoldDB" id="A0AAV4QD16"/>
<evidence type="ECO:0000313" key="2">
    <source>
        <dbReference type="Proteomes" id="UP001054945"/>
    </source>
</evidence>
<sequence length="100" mass="11315">MNPYPFSPIIHAAPKPSVPPPLKELMASFSFSKRRKWINRLSFPQCQESGSRGILTRLTHFRDVTAALSLISFLFVSALLGADPREIPTRERMVCEVFLV</sequence>
<accession>A0AAV4QD16</accession>
<name>A0AAV4QD16_CAEEX</name>
<dbReference type="Proteomes" id="UP001054945">
    <property type="component" value="Unassembled WGS sequence"/>
</dbReference>
<reference evidence="1 2" key="1">
    <citation type="submission" date="2021-06" db="EMBL/GenBank/DDBJ databases">
        <title>Caerostris extrusa draft genome.</title>
        <authorList>
            <person name="Kono N."/>
            <person name="Arakawa K."/>
        </authorList>
    </citation>
    <scope>NUCLEOTIDE SEQUENCE [LARGE SCALE GENOMIC DNA]</scope>
</reference>